<protein>
    <submittedName>
        <fullName evidence="2">Uncharacterized protein</fullName>
    </submittedName>
</protein>
<evidence type="ECO:0000313" key="2">
    <source>
        <dbReference type="EMBL" id="RPA81237.1"/>
    </source>
</evidence>
<reference evidence="2 3" key="1">
    <citation type="journal article" date="2018" name="Nat. Ecol. Evol.">
        <title>Pezizomycetes genomes reveal the molecular basis of ectomycorrhizal truffle lifestyle.</title>
        <authorList>
            <person name="Murat C."/>
            <person name="Payen T."/>
            <person name="Noel B."/>
            <person name="Kuo A."/>
            <person name="Morin E."/>
            <person name="Chen J."/>
            <person name="Kohler A."/>
            <person name="Krizsan K."/>
            <person name="Balestrini R."/>
            <person name="Da Silva C."/>
            <person name="Montanini B."/>
            <person name="Hainaut M."/>
            <person name="Levati E."/>
            <person name="Barry K.W."/>
            <person name="Belfiori B."/>
            <person name="Cichocki N."/>
            <person name="Clum A."/>
            <person name="Dockter R.B."/>
            <person name="Fauchery L."/>
            <person name="Guy J."/>
            <person name="Iotti M."/>
            <person name="Le Tacon F."/>
            <person name="Lindquist E.A."/>
            <person name="Lipzen A."/>
            <person name="Malagnac F."/>
            <person name="Mello A."/>
            <person name="Molinier V."/>
            <person name="Miyauchi S."/>
            <person name="Poulain J."/>
            <person name="Riccioni C."/>
            <person name="Rubini A."/>
            <person name="Sitrit Y."/>
            <person name="Splivallo R."/>
            <person name="Traeger S."/>
            <person name="Wang M."/>
            <person name="Zifcakova L."/>
            <person name="Wipf D."/>
            <person name="Zambonelli A."/>
            <person name="Paolocci F."/>
            <person name="Nowrousian M."/>
            <person name="Ottonello S."/>
            <person name="Baldrian P."/>
            <person name="Spatafora J.W."/>
            <person name="Henrissat B."/>
            <person name="Nagy L.G."/>
            <person name="Aury J.M."/>
            <person name="Wincker P."/>
            <person name="Grigoriev I.V."/>
            <person name="Bonfante P."/>
            <person name="Martin F.M."/>
        </authorList>
    </citation>
    <scope>NUCLEOTIDE SEQUENCE [LARGE SCALE GENOMIC DNA]</scope>
    <source>
        <strain evidence="2 3">RN42</strain>
    </source>
</reference>
<sequence>MISSTTYTSSASDLSGLSRGSSHIVSNNSKTTTLVSQTTSNYKEQRDHRLPKTTFYDLISHQSRTARYNSLRETGPTSHPHPQRLNPPEISGEFQRQPCTHQFRIAPHPQNVP</sequence>
<feature type="region of interest" description="Disordered" evidence="1">
    <location>
        <begin position="1"/>
        <end position="51"/>
    </location>
</feature>
<proteinExistence type="predicted"/>
<evidence type="ECO:0000256" key="1">
    <source>
        <dbReference type="SAM" id="MobiDB-lite"/>
    </source>
</evidence>
<dbReference type="AlphaFoldDB" id="A0A3N4I6Y8"/>
<feature type="compositionally biased region" description="Polar residues" evidence="1">
    <location>
        <begin position="1"/>
        <end position="42"/>
    </location>
</feature>
<gene>
    <name evidence="2" type="ORF">BJ508DRAFT_115647</name>
</gene>
<accession>A0A3N4I6Y8</accession>
<feature type="region of interest" description="Disordered" evidence="1">
    <location>
        <begin position="66"/>
        <end position="94"/>
    </location>
</feature>
<evidence type="ECO:0000313" key="3">
    <source>
        <dbReference type="Proteomes" id="UP000275078"/>
    </source>
</evidence>
<dbReference type="EMBL" id="ML119681">
    <property type="protein sequence ID" value="RPA81237.1"/>
    <property type="molecule type" value="Genomic_DNA"/>
</dbReference>
<feature type="compositionally biased region" description="Polar residues" evidence="1">
    <location>
        <begin position="66"/>
        <end position="77"/>
    </location>
</feature>
<dbReference type="Proteomes" id="UP000275078">
    <property type="component" value="Unassembled WGS sequence"/>
</dbReference>
<name>A0A3N4I6Y8_ASCIM</name>
<keyword evidence="3" id="KW-1185">Reference proteome</keyword>
<organism evidence="2 3">
    <name type="scientific">Ascobolus immersus RN42</name>
    <dbReference type="NCBI Taxonomy" id="1160509"/>
    <lineage>
        <taxon>Eukaryota</taxon>
        <taxon>Fungi</taxon>
        <taxon>Dikarya</taxon>
        <taxon>Ascomycota</taxon>
        <taxon>Pezizomycotina</taxon>
        <taxon>Pezizomycetes</taxon>
        <taxon>Pezizales</taxon>
        <taxon>Ascobolaceae</taxon>
        <taxon>Ascobolus</taxon>
    </lineage>
</organism>